<protein>
    <submittedName>
        <fullName evidence="2">Fatty acid kinase FakB2</fullName>
    </submittedName>
</protein>
<organism evidence="2 3">
    <name type="scientific">Mariniplasma anaerobium</name>
    <dbReference type="NCBI Taxonomy" id="2735436"/>
    <lineage>
        <taxon>Bacteria</taxon>
        <taxon>Bacillati</taxon>
        <taxon>Mycoplasmatota</taxon>
        <taxon>Mollicutes</taxon>
        <taxon>Acholeplasmatales</taxon>
        <taxon>Acholeplasmataceae</taxon>
        <taxon>Mariniplasma</taxon>
    </lineage>
</organism>
<evidence type="ECO:0000313" key="2">
    <source>
        <dbReference type="EMBL" id="BCR35143.1"/>
    </source>
</evidence>
<keyword evidence="2" id="KW-0418">Kinase</keyword>
<keyword evidence="2" id="KW-0808">Transferase</keyword>
<dbReference type="GO" id="GO:0008289">
    <property type="term" value="F:lipid binding"/>
    <property type="evidence" value="ECO:0007669"/>
    <property type="project" value="UniProtKB-KW"/>
</dbReference>
<dbReference type="RefSeq" id="WP_176239019.1">
    <property type="nucleotide sequence ID" value="NZ_AP024412.1"/>
</dbReference>
<accession>A0A7U9THV2</accession>
<keyword evidence="3" id="KW-1185">Reference proteome</keyword>
<reference evidence="2" key="1">
    <citation type="submission" date="2021-01" db="EMBL/GenBank/DDBJ databases">
        <title>Draft genome sequence of Acholeplasmataceae bacterium strain Mahy22.</title>
        <authorList>
            <person name="Watanabe M."/>
            <person name="Kojima H."/>
            <person name="Fukui M."/>
        </authorList>
    </citation>
    <scope>NUCLEOTIDE SEQUENCE</scope>
    <source>
        <strain evidence="2">Mahy22</strain>
    </source>
</reference>
<dbReference type="EMBL" id="AP024412">
    <property type="protein sequence ID" value="BCR35143.1"/>
    <property type="molecule type" value="Genomic_DNA"/>
</dbReference>
<name>A0A7U9THV2_9MOLU</name>
<dbReference type="GO" id="GO:0016301">
    <property type="term" value="F:kinase activity"/>
    <property type="evidence" value="ECO:0007669"/>
    <property type="project" value="UniProtKB-KW"/>
</dbReference>
<dbReference type="KEGG" id="manr:MPAN_000360"/>
<dbReference type="InterPro" id="IPR050270">
    <property type="entry name" value="DegV_domain_contain"/>
</dbReference>
<dbReference type="Gene3D" id="3.40.50.10170">
    <property type="match status" value="1"/>
</dbReference>
<dbReference type="Proteomes" id="UP000620133">
    <property type="component" value="Chromosome"/>
</dbReference>
<dbReference type="InterPro" id="IPR003797">
    <property type="entry name" value="DegV"/>
</dbReference>
<gene>
    <name evidence="2" type="primary">fakB2</name>
    <name evidence="2" type="ORF">MPAN_000360</name>
</gene>
<dbReference type="SUPFAM" id="SSF82549">
    <property type="entry name" value="DAK1/DegV-like"/>
    <property type="match status" value="1"/>
</dbReference>
<dbReference type="AlphaFoldDB" id="A0A7U9THV2"/>
<dbReference type="PANTHER" id="PTHR33434">
    <property type="entry name" value="DEGV DOMAIN-CONTAINING PROTEIN DR_1986-RELATED"/>
    <property type="match status" value="1"/>
</dbReference>
<dbReference type="Pfam" id="PF02645">
    <property type="entry name" value="DegV"/>
    <property type="match status" value="1"/>
</dbReference>
<dbReference type="PROSITE" id="PS51482">
    <property type="entry name" value="DEGV"/>
    <property type="match status" value="1"/>
</dbReference>
<evidence type="ECO:0000313" key="3">
    <source>
        <dbReference type="Proteomes" id="UP000620133"/>
    </source>
</evidence>
<sequence>MERKVGIVVDSTFGLDQTFIKKENITVVPLKVIIGQAEYTDGNIDPNAVVKALQEKIHVKTAQPAPELFKKAFEDQLKVYDEVICMTLSKTLSGTVNSANLAKTILDNENVIVVDTESTINGSGYLAEKVCEFLNEGHTASEAIGYLSDLKEQGSLVFTVDNLQTLYLNGRLSRVSAVIGNMLKIKPILRFRRGVLDVEHKARNFNNVILYLIKQVEMLLEYGKDVVVRIAYVDRSTEAKQLEQEIFQLGERVHVKITGVISPVISAHVGLGGLGIYLAYE</sequence>
<keyword evidence="1" id="KW-0446">Lipid-binding</keyword>
<dbReference type="NCBIfam" id="TIGR00762">
    <property type="entry name" value="DegV"/>
    <property type="match status" value="1"/>
</dbReference>
<proteinExistence type="predicted"/>
<dbReference type="Gene3D" id="3.30.1180.10">
    <property type="match status" value="1"/>
</dbReference>
<dbReference type="InterPro" id="IPR043168">
    <property type="entry name" value="DegV_C"/>
</dbReference>
<evidence type="ECO:0000256" key="1">
    <source>
        <dbReference type="ARBA" id="ARBA00023121"/>
    </source>
</evidence>
<dbReference type="PANTHER" id="PTHR33434:SF2">
    <property type="entry name" value="FATTY ACID-BINDING PROTEIN TM_1468"/>
    <property type="match status" value="1"/>
</dbReference>